<organism evidence="2 3">
    <name type="scientific">Monosporascus cannonballus</name>
    <dbReference type="NCBI Taxonomy" id="155416"/>
    <lineage>
        <taxon>Eukaryota</taxon>
        <taxon>Fungi</taxon>
        <taxon>Dikarya</taxon>
        <taxon>Ascomycota</taxon>
        <taxon>Pezizomycotina</taxon>
        <taxon>Sordariomycetes</taxon>
        <taxon>Xylariomycetidae</taxon>
        <taxon>Xylariales</taxon>
        <taxon>Xylariales incertae sedis</taxon>
        <taxon>Monosporascus</taxon>
    </lineage>
</organism>
<keyword evidence="3" id="KW-1185">Reference proteome</keyword>
<comment type="caution">
    <text evidence="2">The sequence shown here is derived from an EMBL/GenBank/DDBJ whole genome shotgun (WGS) entry which is preliminary data.</text>
</comment>
<feature type="compositionally biased region" description="Low complexity" evidence="1">
    <location>
        <begin position="25"/>
        <end position="42"/>
    </location>
</feature>
<reference evidence="2 3" key="1">
    <citation type="submission" date="2018-06" db="EMBL/GenBank/DDBJ databases">
        <title>Complete Genomes of Monosporascus.</title>
        <authorList>
            <person name="Robinson A.J."/>
            <person name="Natvig D.O."/>
        </authorList>
    </citation>
    <scope>NUCLEOTIDE SEQUENCE [LARGE SCALE GENOMIC DNA]</scope>
    <source>
        <strain evidence="2 3">CBS 609.92</strain>
    </source>
</reference>
<accession>A0ABY0GSX6</accession>
<evidence type="ECO:0000313" key="2">
    <source>
        <dbReference type="EMBL" id="RYO75683.1"/>
    </source>
</evidence>
<dbReference type="EMBL" id="QJNS01000698">
    <property type="protein sequence ID" value="RYO75683.1"/>
    <property type="molecule type" value="Genomic_DNA"/>
</dbReference>
<name>A0ABY0GSX6_9PEZI</name>
<proteinExistence type="predicted"/>
<feature type="compositionally biased region" description="Low complexity" evidence="1">
    <location>
        <begin position="51"/>
        <end position="63"/>
    </location>
</feature>
<protein>
    <submittedName>
        <fullName evidence="2">Uncharacterized protein</fullName>
    </submittedName>
</protein>
<evidence type="ECO:0000313" key="3">
    <source>
        <dbReference type="Proteomes" id="UP000294003"/>
    </source>
</evidence>
<feature type="compositionally biased region" description="Basic and acidic residues" evidence="1">
    <location>
        <begin position="126"/>
        <end position="138"/>
    </location>
</feature>
<feature type="region of interest" description="Disordered" evidence="1">
    <location>
        <begin position="25"/>
        <end position="138"/>
    </location>
</feature>
<sequence>MEPAAKAATTAPAVVVETTTTAIRRPATAMPTAPAAVPVLAGTRRRPPATTPAAPATATRTGPSGQKFRSGTGDDDSDTYDSGRNRSKRLRVLGQRYVPTAPEPDPARTARRRANNDNDTTACGSGRRDKADNDTYEP</sequence>
<evidence type="ECO:0000256" key="1">
    <source>
        <dbReference type="SAM" id="MobiDB-lite"/>
    </source>
</evidence>
<dbReference type="Proteomes" id="UP000294003">
    <property type="component" value="Unassembled WGS sequence"/>
</dbReference>
<gene>
    <name evidence="2" type="ORF">DL762_009873</name>
</gene>